<evidence type="ECO:0000313" key="1">
    <source>
        <dbReference type="EMBL" id="OWZ20313.1"/>
    </source>
</evidence>
<accession>A0A225WRN1</accession>
<dbReference type="EMBL" id="NBNE01000337">
    <property type="protein sequence ID" value="OWZ20313.1"/>
    <property type="molecule type" value="Genomic_DNA"/>
</dbReference>
<gene>
    <name evidence="1" type="ORF">PHMEG_0005283</name>
</gene>
<sequence>MATGGVASAFRNIPLAAEVAGRFTGAFLELGILVVDLSCTFGWSDSPRHYFSACEAIIHLHVCASPQWPEQSALANGNFDGKAWWDDYICIGLDVGSRLGKASISLRTAMTTILGPHACIEEKVTTLVRQRSTLESYKIASIQVEKIMQAIGQIQVINKAIKQLSNLLGSLHHVTTCIRAAAHFSNESPLEPERLTLRDFGRDLRWFAAIIQLERLNPIPLSCFSSTSAPDHLIFMDASDRGLGALWPGRKIYLHVEFDEEGL</sequence>
<dbReference type="AlphaFoldDB" id="A0A225WRN1"/>
<organism evidence="1 2">
    <name type="scientific">Phytophthora megakarya</name>
    <dbReference type="NCBI Taxonomy" id="4795"/>
    <lineage>
        <taxon>Eukaryota</taxon>
        <taxon>Sar</taxon>
        <taxon>Stramenopiles</taxon>
        <taxon>Oomycota</taxon>
        <taxon>Peronosporomycetes</taxon>
        <taxon>Peronosporales</taxon>
        <taxon>Peronosporaceae</taxon>
        <taxon>Phytophthora</taxon>
    </lineage>
</organism>
<reference evidence="2" key="1">
    <citation type="submission" date="2017-03" db="EMBL/GenBank/DDBJ databases">
        <title>Phytopthora megakarya and P. palmivora, two closely related causual agents of cacao black pod achieved similar genome size and gene model numbers by different mechanisms.</title>
        <authorList>
            <person name="Ali S."/>
            <person name="Shao J."/>
            <person name="Larry D.J."/>
            <person name="Kronmiller B."/>
            <person name="Shen D."/>
            <person name="Strem M.D."/>
            <person name="Melnick R.L."/>
            <person name="Guiltinan M.J."/>
            <person name="Tyler B.M."/>
            <person name="Meinhardt L.W."/>
            <person name="Bailey B.A."/>
        </authorList>
    </citation>
    <scope>NUCLEOTIDE SEQUENCE [LARGE SCALE GENOMIC DNA]</scope>
    <source>
        <strain evidence="2">zdho120</strain>
    </source>
</reference>
<name>A0A225WRN1_9STRA</name>
<dbReference type="OrthoDB" id="125279at2759"/>
<proteinExistence type="predicted"/>
<evidence type="ECO:0000313" key="2">
    <source>
        <dbReference type="Proteomes" id="UP000198211"/>
    </source>
</evidence>
<comment type="caution">
    <text evidence="1">The sequence shown here is derived from an EMBL/GenBank/DDBJ whole genome shotgun (WGS) entry which is preliminary data.</text>
</comment>
<keyword evidence="2" id="KW-1185">Reference proteome</keyword>
<dbReference type="Proteomes" id="UP000198211">
    <property type="component" value="Unassembled WGS sequence"/>
</dbReference>
<protein>
    <submittedName>
        <fullName evidence="1">Uncharacterized protein</fullName>
    </submittedName>
</protein>